<accession>A0A8J2KY86</accession>
<feature type="non-terminal residue" evidence="1">
    <location>
        <position position="1"/>
    </location>
</feature>
<dbReference type="EMBL" id="CAJVCH010536735">
    <property type="protein sequence ID" value="CAG7825564.1"/>
    <property type="molecule type" value="Genomic_DNA"/>
</dbReference>
<evidence type="ECO:0000313" key="1">
    <source>
        <dbReference type="EMBL" id="CAG7825564.1"/>
    </source>
</evidence>
<reference evidence="1" key="1">
    <citation type="submission" date="2021-06" db="EMBL/GenBank/DDBJ databases">
        <authorList>
            <person name="Hodson N. C."/>
            <person name="Mongue J. A."/>
            <person name="Jaron S. K."/>
        </authorList>
    </citation>
    <scope>NUCLEOTIDE SEQUENCE</scope>
</reference>
<dbReference type="AlphaFoldDB" id="A0A8J2KY86"/>
<evidence type="ECO:0000313" key="2">
    <source>
        <dbReference type="Proteomes" id="UP000708208"/>
    </source>
</evidence>
<protein>
    <submittedName>
        <fullName evidence="1">Uncharacterized protein</fullName>
    </submittedName>
</protein>
<gene>
    <name evidence="1" type="ORF">AFUS01_LOCUS35667</name>
</gene>
<sequence length="65" mass="7178">MLPSVLGGDNLKCMNKTESIIPSELCCDGDIYTLDYLIRPVTSCNVEPKNTTLTFTDSAWLAFDC</sequence>
<keyword evidence="2" id="KW-1185">Reference proteome</keyword>
<proteinExistence type="predicted"/>
<dbReference type="Proteomes" id="UP000708208">
    <property type="component" value="Unassembled WGS sequence"/>
</dbReference>
<organism evidence="1 2">
    <name type="scientific">Allacma fusca</name>
    <dbReference type="NCBI Taxonomy" id="39272"/>
    <lineage>
        <taxon>Eukaryota</taxon>
        <taxon>Metazoa</taxon>
        <taxon>Ecdysozoa</taxon>
        <taxon>Arthropoda</taxon>
        <taxon>Hexapoda</taxon>
        <taxon>Collembola</taxon>
        <taxon>Symphypleona</taxon>
        <taxon>Sminthuridae</taxon>
        <taxon>Allacma</taxon>
    </lineage>
</organism>
<comment type="caution">
    <text evidence="1">The sequence shown here is derived from an EMBL/GenBank/DDBJ whole genome shotgun (WGS) entry which is preliminary data.</text>
</comment>
<name>A0A8J2KY86_9HEXA</name>